<evidence type="ECO:0008006" key="3">
    <source>
        <dbReference type="Google" id="ProtNLM"/>
    </source>
</evidence>
<comment type="caution">
    <text evidence="1">The sequence shown here is derived from an EMBL/GenBank/DDBJ whole genome shotgun (WGS) entry which is preliminary data.</text>
</comment>
<dbReference type="SMART" id="SM00710">
    <property type="entry name" value="PbH1"/>
    <property type="match status" value="7"/>
</dbReference>
<gene>
    <name evidence="1" type="ORF">RXV94_04310</name>
</gene>
<dbReference type="Gene3D" id="2.160.20.10">
    <property type="entry name" value="Single-stranded right-handed beta-helix, Pectin lyase-like"/>
    <property type="match status" value="1"/>
</dbReference>
<name>A0ABU3U4X9_9FLAO</name>
<protein>
    <recommendedName>
        <fullName evidence="3">Right handed beta helix domain-containing protein</fullName>
    </recommendedName>
</protein>
<keyword evidence="2" id="KW-1185">Reference proteome</keyword>
<accession>A0ABU3U4X9</accession>
<dbReference type="RefSeq" id="WP_316661235.1">
    <property type="nucleotide sequence ID" value="NZ_JAWHTF010000001.1"/>
</dbReference>
<dbReference type="InterPro" id="IPR006626">
    <property type="entry name" value="PbH1"/>
</dbReference>
<dbReference type="EMBL" id="JAWHTF010000001">
    <property type="protein sequence ID" value="MDU8885372.1"/>
    <property type="molecule type" value="Genomic_DNA"/>
</dbReference>
<evidence type="ECO:0000313" key="2">
    <source>
        <dbReference type="Proteomes" id="UP001268651"/>
    </source>
</evidence>
<dbReference type="InterPro" id="IPR012334">
    <property type="entry name" value="Pectin_lyas_fold"/>
</dbReference>
<sequence length="528" mass="60328">MKLIYTIIFVLISFVLTGQNEFHVYPQNHKTTPGKPTGNGSIQNPWDLQTALNQNSKVINGGDVIWLHEGVYDGRFVSNLQSNIKHKHITVSSFPNEWAILNGNINSKRTSVLTVSGSRVIYKSFEITWLGDFSRKQTELNFQKSDGINHNSGINCKFINLIIHNNPGSGFGTWKQTGNSEINGCLIFNNGYYSAKRGSGVGIYAQNSTEQNKLIKDNIIFNNYYKGIEVWSDNRNAKEQYVKNIILENNVIFNSALITGTPRDNLIIATNDNNGINIAKNITVKDNIFYHNTALSKTIENNNAPSLTLGFNKNAPIESIKVLNNIIIGRKDAIRILDVKSLQFKNNCVYSGFVRFRESTIKHINQQNWKFSNNTYYTRRNTPIRIEGVRDYNIQEWNKKYGLDAQTTYKNFKEFNLNNVLDISQNEYDENKYRVVLFDKNENDVIVDFSEYGITKGTSFIIKDVENYSEVLKSGILGNDKKIVFPMKLNKNDTNKTLDNFGVFIVEFNNAENSKKIGFLGKFFSWLF</sequence>
<reference evidence="1 2" key="1">
    <citation type="submission" date="2023-10" db="EMBL/GenBank/DDBJ databases">
        <title>Marimonas sp. nov. isolated from tidal mud flat.</title>
        <authorList>
            <person name="Jaincy N.J."/>
            <person name="Srinivasan S."/>
            <person name="Lee S.-S."/>
        </authorList>
    </citation>
    <scope>NUCLEOTIDE SEQUENCE [LARGE SCALE GENOMIC DNA]</scope>
    <source>
        <strain evidence="1 2">MJ-SS3</strain>
    </source>
</reference>
<organism evidence="1 2">
    <name type="scientific">Gilvirhabdus luticola</name>
    <dbReference type="NCBI Taxonomy" id="3079858"/>
    <lineage>
        <taxon>Bacteria</taxon>
        <taxon>Pseudomonadati</taxon>
        <taxon>Bacteroidota</taxon>
        <taxon>Flavobacteriia</taxon>
        <taxon>Flavobacteriales</taxon>
        <taxon>Flavobacteriaceae</taxon>
        <taxon>Gilvirhabdus</taxon>
    </lineage>
</organism>
<evidence type="ECO:0000313" key="1">
    <source>
        <dbReference type="EMBL" id="MDU8885372.1"/>
    </source>
</evidence>
<dbReference type="Proteomes" id="UP001268651">
    <property type="component" value="Unassembled WGS sequence"/>
</dbReference>
<dbReference type="InterPro" id="IPR011050">
    <property type="entry name" value="Pectin_lyase_fold/virulence"/>
</dbReference>
<proteinExistence type="predicted"/>
<dbReference type="SUPFAM" id="SSF51126">
    <property type="entry name" value="Pectin lyase-like"/>
    <property type="match status" value="1"/>
</dbReference>